<evidence type="ECO:0000313" key="3">
    <source>
        <dbReference type="Proteomes" id="UP001242903"/>
    </source>
</evidence>
<protein>
    <submittedName>
        <fullName evidence="2">GNAT family N-acetyltransferase</fullName>
    </submittedName>
</protein>
<evidence type="ECO:0000313" key="2">
    <source>
        <dbReference type="EMBL" id="MDM7647315.1"/>
    </source>
</evidence>
<dbReference type="PROSITE" id="PS51186">
    <property type="entry name" value="GNAT"/>
    <property type="match status" value="1"/>
</dbReference>
<accession>A0ABT7S176</accession>
<dbReference type="Pfam" id="PF00583">
    <property type="entry name" value="Acetyltransf_1"/>
    <property type="match status" value="1"/>
</dbReference>
<organism evidence="2 3">
    <name type="scientific">Leuconostoc falkenbergense</name>
    <dbReference type="NCBI Taxonomy" id="2766470"/>
    <lineage>
        <taxon>Bacteria</taxon>
        <taxon>Bacillati</taxon>
        <taxon>Bacillota</taxon>
        <taxon>Bacilli</taxon>
        <taxon>Lactobacillales</taxon>
        <taxon>Lactobacillaceae</taxon>
        <taxon>Leuconostoc</taxon>
    </lineage>
</organism>
<proteinExistence type="predicted"/>
<dbReference type="RefSeq" id="WP_273752790.1">
    <property type="nucleotide sequence ID" value="NZ_JAUCAQ010000026.1"/>
</dbReference>
<evidence type="ECO:0000259" key="1">
    <source>
        <dbReference type="PROSITE" id="PS51186"/>
    </source>
</evidence>
<dbReference type="SUPFAM" id="SSF55729">
    <property type="entry name" value="Acyl-CoA N-acyltransferases (Nat)"/>
    <property type="match status" value="1"/>
</dbReference>
<dbReference type="Proteomes" id="UP001242903">
    <property type="component" value="Unassembled WGS sequence"/>
</dbReference>
<reference evidence="2 3" key="1">
    <citation type="submission" date="2023-06" db="EMBL/GenBank/DDBJ databases">
        <title>Draft Genome Sequences of lactic acid bacteria strains isolated from fermented milk products.</title>
        <authorList>
            <person name="Elcheninov A.G."/>
            <person name="Klyukina A."/>
            <person name="Zayulina K.S."/>
            <person name="Gavirova L.A."/>
            <person name="Shcherbakova P.A."/>
            <person name="Shestakov A.I."/>
            <person name="Kublanov I.V."/>
            <person name="Kochetkova T.V."/>
        </authorList>
    </citation>
    <scope>NUCLEOTIDE SEQUENCE [LARGE SCALE GENOMIC DNA]</scope>
    <source>
        <strain evidence="2 3">TOM.81</strain>
    </source>
</reference>
<gene>
    <name evidence="2" type="ORF">QUE93_09840</name>
</gene>
<comment type="caution">
    <text evidence="2">The sequence shown here is derived from an EMBL/GenBank/DDBJ whole genome shotgun (WGS) entry which is preliminary data.</text>
</comment>
<dbReference type="InterPro" id="IPR016181">
    <property type="entry name" value="Acyl_CoA_acyltransferase"/>
</dbReference>
<dbReference type="CDD" id="cd04301">
    <property type="entry name" value="NAT_SF"/>
    <property type="match status" value="1"/>
</dbReference>
<dbReference type="InterPro" id="IPR000182">
    <property type="entry name" value="GNAT_dom"/>
</dbReference>
<name>A0ABT7S176_9LACO</name>
<sequence>MIRAIVENDVAELNKINREELGYDYPLDKSLVQLRKLLKDSGHHYLAAYEDDATKKVLGYVHAEVYEEIYADPALNVLALAVLSNNHHAGVGAKLMSWLENTAIDNGFKSIRLNSGMSRINAHGFYEHIGYVHAKDQKKFIKNF</sequence>
<feature type="domain" description="N-acetyltransferase" evidence="1">
    <location>
        <begin position="1"/>
        <end position="144"/>
    </location>
</feature>
<dbReference type="EMBL" id="JAUCAQ010000026">
    <property type="protein sequence ID" value="MDM7647315.1"/>
    <property type="molecule type" value="Genomic_DNA"/>
</dbReference>
<keyword evidence="3" id="KW-1185">Reference proteome</keyword>
<dbReference type="Gene3D" id="3.40.630.30">
    <property type="match status" value="1"/>
</dbReference>